<protein>
    <submittedName>
        <fullName evidence="1">Uncharacterized protein</fullName>
    </submittedName>
</protein>
<feature type="non-terminal residue" evidence="1">
    <location>
        <position position="1"/>
    </location>
</feature>
<dbReference type="Proteomes" id="UP000663870">
    <property type="component" value="Unassembled WGS sequence"/>
</dbReference>
<keyword evidence="4" id="KW-1185">Reference proteome</keyword>
<dbReference type="Proteomes" id="UP000663854">
    <property type="component" value="Unassembled WGS sequence"/>
</dbReference>
<gene>
    <name evidence="2" type="ORF">JXQ802_LOCUS52664</name>
    <name evidence="1" type="ORF">PYM288_LOCUS36331</name>
</gene>
<accession>A0A815P934</accession>
<evidence type="ECO:0000313" key="1">
    <source>
        <dbReference type="EMBL" id="CAF1445820.1"/>
    </source>
</evidence>
<evidence type="ECO:0000313" key="3">
    <source>
        <dbReference type="Proteomes" id="UP000663854"/>
    </source>
</evidence>
<proteinExistence type="predicted"/>
<evidence type="ECO:0000313" key="2">
    <source>
        <dbReference type="EMBL" id="CAF1637209.1"/>
    </source>
</evidence>
<dbReference type="AlphaFoldDB" id="A0A815P934"/>
<name>A0A815P934_9BILA</name>
<evidence type="ECO:0000313" key="4">
    <source>
        <dbReference type="Proteomes" id="UP000663870"/>
    </source>
</evidence>
<dbReference type="EMBL" id="CAJNOH010006955">
    <property type="protein sequence ID" value="CAF1445820.1"/>
    <property type="molecule type" value="Genomic_DNA"/>
</dbReference>
<comment type="caution">
    <text evidence="1">The sequence shown here is derived from an EMBL/GenBank/DDBJ whole genome shotgun (WGS) entry which is preliminary data.</text>
</comment>
<organism evidence="1 3">
    <name type="scientific">Rotaria sordida</name>
    <dbReference type="NCBI Taxonomy" id="392033"/>
    <lineage>
        <taxon>Eukaryota</taxon>
        <taxon>Metazoa</taxon>
        <taxon>Spiralia</taxon>
        <taxon>Gnathifera</taxon>
        <taxon>Rotifera</taxon>
        <taxon>Eurotatoria</taxon>
        <taxon>Bdelloidea</taxon>
        <taxon>Philodinida</taxon>
        <taxon>Philodinidae</taxon>
        <taxon>Rotaria</taxon>
    </lineage>
</organism>
<sequence>LASTKQYETIQQQIRQ</sequence>
<reference evidence="1" key="1">
    <citation type="submission" date="2021-02" db="EMBL/GenBank/DDBJ databases">
        <authorList>
            <person name="Nowell W R."/>
        </authorList>
    </citation>
    <scope>NUCLEOTIDE SEQUENCE</scope>
</reference>
<dbReference type="EMBL" id="CAJNOL010008566">
    <property type="protein sequence ID" value="CAF1637209.1"/>
    <property type="molecule type" value="Genomic_DNA"/>
</dbReference>